<dbReference type="Proteomes" id="UP000698222">
    <property type="component" value="Unassembled WGS sequence"/>
</dbReference>
<keyword evidence="3" id="KW-1185">Reference proteome</keyword>
<reference evidence="2 3" key="1">
    <citation type="submission" date="2021-03" db="EMBL/GenBank/DDBJ databases">
        <title>Sequencing the genomes of 1000 actinobacteria strains.</title>
        <authorList>
            <person name="Klenk H.-P."/>
        </authorList>
    </citation>
    <scope>NUCLEOTIDE SEQUENCE [LARGE SCALE GENOMIC DNA]</scope>
    <source>
        <strain evidence="2 3">DSM 14564</strain>
    </source>
</reference>
<dbReference type="Pfam" id="PF13471">
    <property type="entry name" value="Transglut_core3"/>
    <property type="match status" value="1"/>
</dbReference>
<dbReference type="EMBL" id="JAGIOC010000001">
    <property type="protein sequence ID" value="MBP2407848.1"/>
    <property type="molecule type" value="Genomic_DNA"/>
</dbReference>
<comment type="caution">
    <text evidence="2">The sequence shown here is derived from an EMBL/GenBank/DDBJ whole genome shotgun (WGS) entry which is preliminary data.</text>
</comment>
<accession>A0ABS4YIW1</accession>
<evidence type="ECO:0000259" key="1">
    <source>
        <dbReference type="Pfam" id="PF13471"/>
    </source>
</evidence>
<organism evidence="2 3">
    <name type="scientific">Brachybacterium fresconis</name>
    <dbReference type="NCBI Taxonomy" id="173363"/>
    <lineage>
        <taxon>Bacteria</taxon>
        <taxon>Bacillati</taxon>
        <taxon>Actinomycetota</taxon>
        <taxon>Actinomycetes</taxon>
        <taxon>Micrococcales</taxon>
        <taxon>Dermabacteraceae</taxon>
        <taxon>Brachybacterium</taxon>
    </lineage>
</organism>
<dbReference type="InterPro" id="IPR032708">
    <property type="entry name" value="McjB_C"/>
</dbReference>
<sequence length="36" mass="4021">MNPFLAHAWVEVDDAPVGELAVVDDYTVVHRADVRL</sequence>
<evidence type="ECO:0000313" key="3">
    <source>
        <dbReference type="Proteomes" id="UP000698222"/>
    </source>
</evidence>
<protein>
    <recommendedName>
        <fullName evidence="1">Microcin J25-processing protein McjB C-terminal domain-containing protein</fullName>
    </recommendedName>
</protein>
<feature type="domain" description="Microcin J25-processing protein McjB C-terminal" evidence="1">
    <location>
        <begin position="3"/>
        <end position="29"/>
    </location>
</feature>
<proteinExistence type="predicted"/>
<name>A0ABS4YIW1_9MICO</name>
<evidence type="ECO:0000313" key="2">
    <source>
        <dbReference type="EMBL" id="MBP2407848.1"/>
    </source>
</evidence>
<gene>
    <name evidence="2" type="ORF">JOF44_000751</name>
</gene>